<evidence type="ECO:0000313" key="5">
    <source>
        <dbReference type="Proteomes" id="UP001139226"/>
    </source>
</evidence>
<reference evidence="4" key="1">
    <citation type="submission" date="2022-03" db="EMBL/GenBank/DDBJ databases">
        <title>Gramella crocea sp. nov., isolated from activated sludge of a seafood processing plant.</title>
        <authorList>
            <person name="Zhang X."/>
        </authorList>
    </citation>
    <scope>NUCLEOTIDE SEQUENCE</scope>
    <source>
        <strain evidence="4">YJ019</strain>
    </source>
</reference>
<proteinExistence type="predicted"/>
<keyword evidence="2" id="KW-0812">Transmembrane</keyword>
<keyword evidence="2" id="KW-1133">Transmembrane helix</keyword>
<dbReference type="Gene3D" id="3.30.565.10">
    <property type="entry name" value="Histidine kinase-like ATPase, C-terminal domain"/>
    <property type="match status" value="1"/>
</dbReference>
<dbReference type="PANTHER" id="PTHR34220">
    <property type="entry name" value="SENSOR HISTIDINE KINASE YPDA"/>
    <property type="match status" value="1"/>
</dbReference>
<accession>A0A9X1V731</accession>
<feature type="transmembrane region" description="Helical" evidence="2">
    <location>
        <begin position="14"/>
        <end position="36"/>
    </location>
</feature>
<dbReference type="SUPFAM" id="SSF55874">
    <property type="entry name" value="ATPase domain of HSP90 chaperone/DNA topoisomerase II/histidine kinase"/>
    <property type="match status" value="1"/>
</dbReference>
<dbReference type="GO" id="GO:0016020">
    <property type="term" value="C:membrane"/>
    <property type="evidence" value="ECO:0007669"/>
    <property type="project" value="InterPro"/>
</dbReference>
<name>A0A9X1V731_9FLAO</name>
<dbReference type="PANTHER" id="PTHR34220:SF7">
    <property type="entry name" value="SENSOR HISTIDINE KINASE YPDA"/>
    <property type="match status" value="1"/>
</dbReference>
<comment type="caution">
    <text evidence="4">The sequence shown here is derived from an EMBL/GenBank/DDBJ whole genome shotgun (WGS) entry which is preliminary data.</text>
</comment>
<protein>
    <submittedName>
        <fullName evidence="4">Histidine kinase</fullName>
    </submittedName>
</protein>
<keyword evidence="2" id="KW-0472">Membrane</keyword>
<gene>
    <name evidence="4" type="ORF">ML462_10795</name>
</gene>
<dbReference type="InterPro" id="IPR050640">
    <property type="entry name" value="Bact_2-comp_sensor_kinase"/>
</dbReference>
<evidence type="ECO:0000256" key="1">
    <source>
        <dbReference type="SAM" id="Coils"/>
    </source>
</evidence>
<evidence type="ECO:0000313" key="4">
    <source>
        <dbReference type="EMBL" id="MCH4823658.1"/>
    </source>
</evidence>
<dbReference type="InterPro" id="IPR010559">
    <property type="entry name" value="Sig_transdc_His_kin_internal"/>
</dbReference>
<feature type="coiled-coil region" evidence="1">
    <location>
        <begin position="146"/>
        <end position="173"/>
    </location>
</feature>
<keyword evidence="1" id="KW-0175">Coiled coil</keyword>
<dbReference type="InterPro" id="IPR036890">
    <property type="entry name" value="HATPase_C_sf"/>
</dbReference>
<dbReference type="Pfam" id="PF06580">
    <property type="entry name" value="His_kinase"/>
    <property type="match status" value="1"/>
</dbReference>
<keyword evidence="4" id="KW-0808">Transferase</keyword>
<feature type="transmembrane region" description="Helical" evidence="2">
    <location>
        <begin position="77"/>
        <end position="106"/>
    </location>
</feature>
<dbReference type="GO" id="GO:0000155">
    <property type="term" value="F:phosphorelay sensor kinase activity"/>
    <property type="evidence" value="ECO:0007669"/>
    <property type="project" value="InterPro"/>
</dbReference>
<organism evidence="4 5">
    <name type="scientific">Christiangramia lutea</name>
    <dbReference type="NCBI Taxonomy" id="1607951"/>
    <lineage>
        <taxon>Bacteria</taxon>
        <taxon>Pseudomonadati</taxon>
        <taxon>Bacteroidota</taxon>
        <taxon>Flavobacteriia</taxon>
        <taxon>Flavobacteriales</taxon>
        <taxon>Flavobacteriaceae</taxon>
        <taxon>Christiangramia</taxon>
    </lineage>
</organism>
<keyword evidence="5" id="KW-1185">Reference proteome</keyword>
<evidence type="ECO:0000256" key="2">
    <source>
        <dbReference type="SAM" id="Phobius"/>
    </source>
</evidence>
<sequence length="359" mass="41664">MKIAGAFLELGRRILLHSLLWLIVLLFFTFFFGFQGADFSTILTFSAFFLPVTIGTTYVFIYRLIPAYLILKKYLKFFLYSVATFLISATYITLSAFYGIIMTLGYGYQENFPLTKSLIYILISVYLVVTIASAFSLLKYNYSTSAKNEELKNRFLEAQLKLKEQELQYLKMQIHPHFLFNTLNTIYGLSLSKNAATPEMILQLSELLDYILYQTKKPVVKLEDEVGHIRNYIDLEKKRFRENLDVQLNIDEIPSNIELAPMLLLPFVENSFKHGKGNDGKFKISICMKLIDEMLRFKIENSISGEIDKKESEGIGLKNLKRRLDILYENRYNLHIKNNKSTFKVQLDLNITKKPTDVS</sequence>
<feature type="transmembrane region" description="Helical" evidence="2">
    <location>
        <begin position="118"/>
        <end position="138"/>
    </location>
</feature>
<feature type="transmembrane region" description="Helical" evidence="2">
    <location>
        <begin position="42"/>
        <end position="65"/>
    </location>
</feature>
<keyword evidence="4" id="KW-0418">Kinase</keyword>
<dbReference type="Proteomes" id="UP001139226">
    <property type="component" value="Unassembled WGS sequence"/>
</dbReference>
<feature type="domain" description="Signal transduction histidine kinase internal region" evidence="3">
    <location>
        <begin position="166"/>
        <end position="244"/>
    </location>
</feature>
<evidence type="ECO:0000259" key="3">
    <source>
        <dbReference type="Pfam" id="PF06580"/>
    </source>
</evidence>
<dbReference type="AlphaFoldDB" id="A0A9X1V731"/>
<dbReference type="EMBL" id="JAKVTV010000003">
    <property type="protein sequence ID" value="MCH4823658.1"/>
    <property type="molecule type" value="Genomic_DNA"/>
</dbReference>
<dbReference type="RefSeq" id="WP_240714076.1">
    <property type="nucleotide sequence ID" value="NZ_JAKVTV010000003.1"/>
</dbReference>